<dbReference type="InterPro" id="IPR006886">
    <property type="entry name" value="RNA_pol_III_Rpc5"/>
</dbReference>
<protein>
    <submittedName>
        <fullName evidence="2">Polymerase (RNA) III (DNA directed) polypeptide E</fullName>
    </submittedName>
</protein>
<dbReference type="GO" id="GO:0042797">
    <property type="term" value="P:tRNA transcription by RNA polymerase III"/>
    <property type="evidence" value="ECO:0007669"/>
    <property type="project" value="TreeGrafter"/>
</dbReference>
<dbReference type="PANTHER" id="PTHR12069">
    <property type="entry name" value="DNA-DIRECTED RNA POLYMERASES III 80 KDA POLYPEPTIDE RNA POLYMERASE III SUBUNIT 5"/>
    <property type="match status" value="1"/>
</dbReference>
<dbReference type="Ensembl" id="ENSCCRT00010091302.1">
    <property type="protein sequence ID" value="ENSCCRP00010082297.1"/>
    <property type="gene ID" value="ENSCCRG00010035973.1"/>
</dbReference>
<evidence type="ECO:0000313" key="2">
    <source>
        <dbReference type="Ensembl" id="ENSCCRP00010082297.1"/>
    </source>
</evidence>
<dbReference type="PANTHER" id="PTHR12069:SF0">
    <property type="entry name" value="DNA-DIRECTED RNA POLYMERASE III SUBUNIT RPC5"/>
    <property type="match status" value="1"/>
</dbReference>
<evidence type="ECO:0000259" key="1">
    <source>
        <dbReference type="Pfam" id="PF19725"/>
    </source>
</evidence>
<accession>A0A8C1R2F3</accession>
<reference evidence="2" key="2">
    <citation type="submission" date="2025-09" db="UniProtKB">
        <authorList>
            <consortium name="Ensembl"/>
        </authorList>
    </citation>
    <scope>IDENTIFICATION</scope>
</reference>
<sequence>PINDKNTELVKTPREYLAMKNVTPVGPSNVLSMAQLRTLPLGEQVRTLMKNVKVMAFATLMGLLASGTDSTAVLRCIQQVALLVQGTWVMKSDVLYPKNTCSSHSGVPAEVLCRGQDFVMWRFTSERTLMRKEVTAIIKLPPEDVKDFLEQMSVPRLNRGWEFLLATDHDFIRKHPDVAQRQHMLWLGIQSKYDMTSQNLLKTYEFVRLVPLKRCFTQKINILSSSIHSIPDSEKPMDTSLTNGSINGYPDTVMPELQEFVRSTFRKHYVLCLSEVKRLFNLHLPSLPTGHSVYGHVMDRMLQDTILQSQCKQILVPFPPQSNATADEQKVFGLWESGETFDKVISGNIFRIYRYYDNIRIYRYYQNLPILR</sequence>
<dbReference type="AlphaFoldDB" id="A0A8C1R2F3"/>
<organism evidence="2 3">
    <name type="scientific">Cyprinus carpio</name>
    <name type="common">Common carp</name>
    <dbReference type="NCBI Taxonomy" id="7962"/>
    <lineage>
        <taxon>Eukaryota</taxon>
        <taxon>Metazoa</taxon>
        <taxon>Chordata</taxon>
        <taxon>Craniata</taxon>
        <taxon>Vertebrata</taxon>
        <taxon>Euteleostomi</taxon>
        <taxon>Actinopterygii</taxon>
        <taxon>Neopterygii</taxon>
        <taxon>Teleostei</taxon>
        <taxon>Ostariophysi</taxon>
        <taxon>Cypriniformes</taxon>
        <taxon>Cyprinidae</taxon>
        <taxon>Cyprininae</taxon>
        <taxon>Cyprinus</taxon>
    </lineage>
</organism>
<dbReference type="Pfam" id="PF04801">
    <property type="entry name" value="RPC5"/>
    <property type="match status" value="1"/>
</dbReference>
<dbReference type="Pfam" id="PF19725">
    <property type="entry name" value="RPC5_C"/>
    <property type="match status" value="1"/>
</dbReference>
<evidence type="ECO:0000313" key="3">
    <source>
        <dbReference type="Proteomes" id="UP000694427"/>
    </source>
</evidence>
<dbReference type="Proteomes" id="UP000694427">
    <property type="component" value="Unplaced"/>
</dbReference>
<name>A0A8C1R2F3_CYPCA</name>
<dbReference type="GO" id="GO:0005666">
    <property type="term" value="C:RNA polymerase III complex"/>
    <property type="evidence" value="ECO:0007669"/>
    <property type="project" value="TreeGrafter"/>
</dbReference>
<feature type="domain" description="DNA-directed RNA polymerase III subunit RPC5 C-terminal" evidence="1">
    <location>
        <begin position="233"/>
        <end position="344"/>
    </location>
</feature>
<proteinExistence type="predicted"/>
<reference evidence="2" key="1">
    <citation type="submission" date="2025-08" db="UniProtKB">
        <authorList>
            <consortium name="Ensembl"/>
        </authorList>
    </citation>
    <scope>IDENTIFICATION</scope>
</reference>
<keyword evidence="3" id="KW-1185">Reference proteome</keyword>
<dbReference type="InterPro" id="IPR045576">
    <property type="entry name" value="RPC5_C"/>
</dbReference>